<dbReference type="EMBL" id="CP063409">
    <property type="protein sequence ID" value="QSZ35217.1"/>
    <property type="molecule type" value="Genomic_DNA"/>
</dbReference>
<name>A0A8A3PIQ3_9HELO</name>
<reference evidence="2" key="1">
    <citation type="submission" date="2020-10" db="EMBL/GenBank/DDBJ databases">
        <title>Genome Sequence of Monilinia vaccinii-corymbosi Sheds Light on Mummy Berry Disease Infection of Blueberry and Mating Type.</title>
        <authorList>
            <person name="Yow A.G."/>
            <person name="Zhang Y."/>
            <person name="Bansal K."/>
            <person name="Eacker S.M."/>
            <person name="Sullivan S."/>
            <person name="Liachko I."/>
            <person name="Cubeta M.A."/>
            <person name="Rollins J.A."/>
            <person name="Ashrafi H."/>
        </authorList>
    </citation>
    <scope>NUCLEOTIDE SEQUENCE</scope>
    <source>
        <strain evidence="2">RL-1</strain>
    </source>
</reference>
<evidence type="ECO:0000313" key="2">
    <source>
        <dbReference type="EMBL" id="QSZ35217.1"/>
    </source>
</evidence>
<dbReference type="AlphaFoldDB" id="A0A8A3PIQ3"/>
<proteinExistence type="predicted"/>
<sequence>MSGKQLLKAGRKWDFPAIMLTYLLVRFANIYHLASARYEELLATGQTLEVLEAQLRRELKTYPHLRANPAQICKSILGLVREARILERATASSLLPTPKPSISPPPPPPPAAKVRAKPALVSRKIVVLRLENGCFTPKSVLMHDDTGLSPAVGPAKIVWSIKKRIRGANHAPAVEVATTRAPKTVVSPAVISPITLEYMGTNLTEDQLYYNSLARRVDTKSIIAARIKRGIQQLQEGLEEATMRAHSWAECEVAMLAGHLAEKAREEEELSGPVGKRKRVGVE</sequence>
<keyword evidence="3" id="KW-1185">Reference proteome</keyword>
<organism evidence="2 3">
    <name type="scientific">Monilinia vaccinii-corymbosi</name>
    <dbReference type="NCBI Taxonomy" id="61207"/>
    <lineage>
        <taxon>Eukaryota</taxon>
        <taxon>Fungi</taxon>
        <taxon>Dikarya</taxon>
        <taxon>Ascomycota</taxon>
        <taxon>Pezizomycotina</taxon>
        <taxon>Leotiomycetes</taxon>
        <taxon>Helotiales</taxon>
        <taxon>Sclerotiniaceae</taxon>
        <taxon>Monilinia</taxon>
    </lineage>
</organism>
<feature type="region of interest" description="Disordered" evidence="1">
    <location>
        <begin position="264"/>
        <end position="283"/>
    </location>
</feature>
<protein>
    <submittedName>
        <fullName evidence="2">Uncharacterized protein</fullName>
    </submittedName>
</protein>
<dbReference type="Proteomes" id="UP000672032">
    <property type="component" value="Chromosome 5"/>
</dbReference>
<dbReference type="OrthoDB" id="3514426at2759"/>
<evidence type="ECO:0000313" key="3">
    <source>
        <dbReference type="Proteomes" id="UP000672032"/>
    </source>
</evidence>
<gene>
    <name evidence="2" type="ORF">DSL72_008084</name>
</gene>
<accession>A0A8A3PIQ3</accession>
<evidence type="ECO:0000256" key="1">
    <source>
        <dbReference type="SAM" id="MobiDB-lite"/>
    </source>
</evidence>